<evidence type="ECO:0000256" key="7">
    <source>
        <dbReference type="ARBA" id="ARBA00023284"/>
    </source>
</evidence>
<dbReference type="InterPro" id="IPR023753">
    <property type="entry name" value="FAD/NAD-binding_dom"/>
</dbReference>
<evidence type="ECO:0000259" key="13">
    <source>
        <dbReference type="Pfam" id="PF07992"/>
    </source>
</evidence>
<name>A0A250XCC0_9CHLO</name>
<dbReference type="GO" id="GO:0045252">
    <property type="term" value="C:oxoglutarate dehydrogenase complex"/>
    <property type="evidence" value="ECO:0007669"/>
    <property type="project" value="TreeGrafter"/>
</dbReference>
<keyword evidence="4 11" id="KW-0560">Oxidoreductase</keyword>
<dbReference type="SUPFAM" id="SSF55424">
    <property type="entry name" value="FAD/NAD-linked reductases, dimerisation (C-terminal) domain"/>
    <property type="match status" value="1"/>
</dbReference>
<feature type="binding site" evidence="9">
    <location>
        <position position="66"/>
    </location>
    <ligand>
        <name>FAD</name>
        <dbReference type="ChEBI" id="CHEBI:57692"/>
    </ligand>
</feature>
<dbReference type="PIRSF" id="PIRSF000350">
    <property type="entry name" value="Mercury_reductase_MerA"/>
    <property type="match status" value="1"/>
</dbReference>
<comment type="catalytic activity">
    <reaction evidence="11">
        <text>N(6)-[(R)-dihydrolipoyl]-L-lysyl-[protein] + NAD(+) = N(6)-[(R)-lipoyl]-L-lysyl-[protein] + NADH + H(+)</text>
        <dbReference type="Rhea" id="RHEA:15045"/>
        <dbReference type="Rhea" id="RHEA-COMP:10474"/>
        <dbReference type="Rhea" id="RHEA-COMP:10475"/>
        <dbReference type="ChEBI" id="CHEBI:15378"/>
        <dbReference type="ChEBI" id="CHEBI:57540"/>
        <dbReference type="ChEBI" id="CHEBI:57945"/>
        <dbReference type="ChEBI" id="CHEBI:83099"/>
        <dbReference type="ChEBI" id="CHEBI:83100"/>
        <dbReference type="EC" id="1.8.1.4"/>
    </reaction>
</comment>
<dbReference type="PRINTS" id="PR00368">
    <property type="entry name" value="FADPNR"/>
</dbReference>
<evidence type="ECO:0000256" key="3">
    <source>
        <dbReference type="ARBA" id="ARBA00022827"/>
    </source>
</evidence>
<evidence type="ECO:0000256" key="10">
    <source>
        <dbReference type="PIRSR" id="PIRSR000350-4"/>
    </source>
</evidence>
<dbReference type="SUPFAM" id="SSF51905">
    <property type="entry name" value="FAD/NAD(P)-binding domain"/>
    <property type="match status" value="1"/>
</dbReference>
<keyword evidence="7 11" id="KW-0676">Redox-active center</keyword>
<dbReference type="OrthoDB" id="361797at2759"/>
<evidence type="ECO:0000256" key="11">
    <source>
        <dbReference type="RuleBase" id="RU003692"/>
    </source>
</evidence>
<feature type="binding site" evidence="9">
    <location>
        <position position="130"/>
    </location>
    <ligand>
        <name>FAD</name>
        <dbReference type="ChEBI" id="CHEBI:57692"/>
    </ligand>
</feature>
<feature type="domain" description="Pyridine nucleotide-disulphide oxidoreductase dimerisation" evidence="12">
    <location>
        <begin position="363"/>
        <end position="472"/>
    </location>
</feature>
<protein>
    <recommendedName>
        <fullName evidence="11">Dihydrolipoyl dehydrogenase</fullName>
        <ecNumber evidence="11">1.8.1.4</ecNumber>
    </recommendedName>
</protein>
<feature type="binding site" evidence="9">
    <location>
        <position position="329"/>
    </location>
    <ligand>
        <name>FAD</name>
        <dbReference type="ChEBI" id="CHEBI:57692"/>
    </ligand>
</feature>
<keyword evidence="15" id="KW-1185">Reference proteome</keyword>
<keyword evidence="9" id="KW-0547">Nucleotide-binding</keyword>
<dbReference type="FunFam" id="3.30.390.30:FF:000001">
    <property type="entry name" value="Dihydrolipoyl dehydrogenase"/>
    <property type="match status" value="1"/>
</dbReference>
<proteinExistence type="inferred from homology"/>
<dbReference type="GO" id="GO:0006103">
    <property type="term" value="P:2-oxoglutarate metabolic process"/>
    <property type="evidence" value="ECO:0007669"/>
    <property type="project" value="TreeGrafter"/>
</dbReference>
<dbReference type="InterPro" id="IPR050151">
    <property type="entry name" value="Class-I_Pyr_Nuc-Dis_Oxidored"/>
</dbReference>
<organism evidence="14 15">
    <name type="scientific">Chlamydomonas eustigma</name>
    <dbReference type="NCBI Taxonomy" id="1157962"/>
    <lineage>
        <taxon>Eukaryota</taxon>
        <taxon>Viridiplantae</taxon>
        <taxon>Chlorophyta</taxon>
        <taxon>core chlorophytes</taxon>
        <taxon>Chlorophyceae</taxon>
        <taxon>CS clade</taxon>
        <taxon>Chlamydomonadales</taxon>
        <taxon>Chlamydomonadaceae</taxon>
        <taxon>Chlamydomonas</taxon>
    </lineage>
</organism>
<comment type="similarity">
    <text evidence="1 11">Belongs to the class-I pyridine nucleotide-disulfide oxidoreductase family.</text>
</comment>
<evidence type="ECO:0000256" key="9">
    <source>
        <dbReference type="PIRSR" id="PIRSR000350-3"/>
    </source>
</evidence>
<dbReference type="EC" id="1.8.1.4" evidence="11"/>
<dbReference type="Gene3D" id="3.30.390.30">
    <property type="match status" value="1"/>
</dbReference>
<comment type="miscellaneous">
    <text evidence="11">The active site is a redox-active disulfide bond.</text>
</comment>
<dbReference type="GO" id="GO:0050660">
    <property type="term" value="F:flavin adenine dinucleotide binding"/>
    <property type="evidence" value="ECO:0007669"/>
    <property type="project" value="InterPro"/>
</dbReference>
<dbReference type="InterPro" id="IPR012999">
    <property type="entry name" value="Pyr_OxRdtase_I_AS"/>
</dbReference>
<comment type="caution">
    <text evidence="14">The sequence shown here is derived from an EMBL/GenBank/DDBJ whole genome shotgun (WGS) entry which is preliminary data.</text>
</comment>
<feature type="disulfide bond" description="Redox-active" evidence="10">
    <location>
        <begin position="57"/>
        <end position="62"/>
    </location>
</feature>
<dbReference type="Pfam" id="PF02852">
    <property type="entry name" value="Pyr_redox_dim"/>
    <property type="match status" value="1"/>
</dbReference>
<feature type="binding site" evidence="9">
    <location>
        <position position="288"/>
    </location>
    <ligand>
        <name>NAD(+)</name>
        <dbReference type="ChEBI" id="CHEBI:57540"/>
    </ligand>
</feature>
<dbReference type="PANTHER" id="PTHR22912:SF223">
    <property type="entry name" value="DIHYDROLIPOYL DEHYDROGENASE 1, MITOCHONDRIAL"/>
    <property type="match status" value="1"/>
</dbReference>
<accession>A0A250XCC0</accession>
<dbReference type="InterPro" id="IPR001100">
    <property type="entry name" value="Pyr_nuc-diS_OxRdtase"/>
</dbReference>
<feature type="binding site" evidence="9">
    <location>
        <begin position="335"/>
        <end position="338"/>
    </location>
    <ligand>
        <name>FAD</name>
        <dbReference type="ChEBI" id="CHEBI:57692"/>
    </ligand>
</feature>
<dbReference type="STRING" id="1157962.A0A250XCC0"/>
<dbReference type="FunFam" id="3.50.50.60:FF:000001">
    <property type="entry name" value="Dihydrolipoyl dehydrogenase, mitochondrial"/>
    <property type="match status" value="1"/>
</dbReference>
<feature type="binding site" evidence="9">
    <location>
        <position position="219"/>
    </location>
    <ligand>
        <name>NAD(+)</name>
        <dbReference type="ChEBI" id="CHEBI:57540"/>
    </ligand>
</feature>
<evidence type="ECO:0000313" key="14">
    <source>
        <dbReference type="EMBL" id="GAX80721.1"/>
    </source>
</evidence>
<dbReference type="InterPro" id="IPR004099">
    <property type="entry name" value="Pyr_nucl-diS_OxRdtase_dimer"/>
</dbReference>
<feature type="domain" description="FAD/NAD(P)-binding" evidence="13">
    <location>
        <begin position="20"/>
        <end position="344"/>
    </location>
</feature>
<dbReference type="InterPro" id="IPR006258">
    <property type="entry name" value="Lipoamide_DH"/>
</dbReference>
<feature type="active site" description="Proton acceptor" evidence="8">
    <location>
        <position position="461"/>
    </location>
</feature>
<evidence type="ECO:0000256" key="6">
    <source>
        <dbReference type="ARBA" id="ARBA00023157"/>
    </source>
</evidence>
<dbReference type="InterPro" id="IPR016156">
    <property type="entry name" value="FAD/NAD-linked_Rdtase_dimer_sf"/>
</dbReference>
<keyword evidence="2 11" id="KW-0285">Flavoprotein</keyword>
<dbReference type="AlphaFoldDB" id="A0A250XCC0"/>
<keyword evidence="3 9" id="KW-0274">FAD</keyword>
<dbReference type="PANTHER" id="PTHR22912">
    <property type="entry name" value="DISULFIDE OXIDOREDUCTASE"/>
    <property type="match status" value="1"/>
</dbReference>
<evidence type="ECO:0000256" key="1">
    <source>
        <dbReference type="ARBA" id="ARBA00007532"/>
    </source>
</evidence>
<feature type="binding site" evidence="9">
    <location>
        <begin position="159"/>
        <end position="161"/>
    </location>
    <ligand>
        <name>FAD</name>
        <dbReference type="ChEBI" id="CHEBI:57692"/>
    </ligand>
</feature>
<dbReference type="Proteomes" id="UP000232323">
    <property type="component" value="Unassembled WGS sequence"/>
</dbReference>
<dbReference type="Gene3D" id="3.50.50.60">
    <property type="entry name" value="FAD/NAD(P)-binding domain"/>
    <property type="match status" value="2"/>
</dbReference>
<evidence type="ECO:0000256" key="5">
    <source>
        <dbReference type="ARBA" id="ARBA00023027"/>
    </source>
</evidence>
<feature type="binding site" evidence="9">
    <location>
        <begin position="196"/>
        <end position="203"/>
    </location>
    <ligand>
        <name>NAD(+)</name>
        <dbReference type="ChEBI" id="CHEBI:57540"/>
    </ligand>
</feature>
<dbReference type="GO" id="GO:0004148">
    <property type="term" value="F:dihydrolipoyl dehydrogenase (NADH) activity"/>
    <property type="evidence" value="ECO:0007669"/>
    <property type="project" value="UniProtKB-EC"/>
</dbReference>
<dbReference type="PRINTS" id="PR00411">
    <property type="entry name" value="PNDRDTASEI"/>
</dbReference>
<evidence type="ECO:0000256" key="8">
    <source>
        <dbReference type="PIRSR" id="PIRSR000350-2"/>
    </source>
</evidence>
<keyword evidence="5 9" id="KW-0520">NAD</keyword>
<comment type="cofactor">
    <cofactor evidence="9 11">
        <name>FAD</name>
        <dbReference type="ChEBI" id="CHEBI:57692"/>
    </cofactor>
    <text evidence="9 11">Binds 1 FAD per subunit.</text>
</comment>
<evidence type="ECO:0000313" key="15">
    <source>
        <dbReference type="Proteomes" id="UP000232323"/>
    </source>
</evidence>
<gene>
    <name evidence="14" type="ORF">CEUSTIGMA_g8156.t1</name>
</gene>
<reference evidence="14 15" key="1">
    <citation type="submission" date="2017-08" db="EMBL/GenBank/DDBJ databases">
        <title>Acidophilic green algal genome provides insights into adaptation to an acidic environment.</title>
        <authorList>
            <person name="Hirooka S."/>
            <person name="Hirose Y."/>
            <person name="Kanesaki Y."/>
            <person name="Higuchi S."/>
            <person name="Fujiwara T."/>
            <person name="Onuma R."/>
            <person name="Era A."/>
            <person name="Ohbayashi R."/>
            <person name="Uzuka A."/>
            <person name="Nozaki H."/>
            <person name="Yoshikawa H."/>
            <person name="Miyagishima S.Y."/>
        </authorList>
    </citation>
    <scope>NUCLEOTIDE SEQUENCE [LARGE SCALE GENOMIC DNA]</scope>
    <source>
        <strain evidence="14 15">NIES-2499</strain>
    </source>
</reference>
<dbReference type="NCBIfam" id="TIGR01350">
    <property type="entry name" value="lipoamide_DH"/>
    <property type="match status" value="1"/>
</dbReference>
<evidence type="ECO:0000259" key="12">
    <source>
        <dbReference type="Pfam" id="PF02852"/>
    </source>
</evidence>
<dbReference type="EMBL" id="BEGY01000056">
    <property type="protein sequence ID" value="GAX80721.1"/>
    <property type="molecule type" value="Genomic_DNA"/>
</dbReference>
<dbReference type="Pfam" id="PF07992">
    <property type="entry name" value="Pyr_redox_2"/>
    <property type="match status" value="1"/>
</dbReference>
<evidence type="ECO:0000256" key="2">
    <source>
        <dbReference type="ARBA" id="ARBA00022630"/>
    </source>
</evidence>
<keyword evidence="6" id="KW-1015">Disulfide bond</keyword>
<dbReference type="InterPro" id="IPR036188">
    <property type="entry name" value="FAD/NAD-bd_sf"/>
</dbReference>
<dbReference type="GO" id="GO:0005739">
    <property type="term" value="C:mitochondrion"/>
    <property type="evidence" value="ECO:0007669"/>
    <property type="project" value="TreeGrafter"/>
</dbReference>
<sequence>MARFVSPSRGFAAASSVEQDVVIIGGGPGGYVAAIKAAQLGLKTTCIEGRGALGGTCLNVGCIPSKALLNSSHMFYEAKNNFAHHGVIIENPKVDWTAMQKQKDTAVSGLTKGIEGLFKKNKVEYVKGWGKIVGPNKVEVALSDGGSKIIDTKNIIIATGSEVTPLPGVPIDEKKIVSSTGALVLKEVPKTMVVIGAGYIGLEMGSVYSRLGSKVTVVEFLDHIVPTMDSEVRRTFMRTLEKQGLSFKMSTKVSKGEVVGEKVHLIVEPSKGGPSDKIEADAVLVSIGRRPLLKGLGLDEVGVKMDNRGRVAIDDHFRTNIPSIYAIGDVVQGPMLAHKAEEDGVAAVEIIAGKAGHVNYNTVPSICYTHPEVATVGITEDEAKAKGLAVKTGKFSFMANSRARAVEDADGLVKMIADAKTDKLLGVHIMSANAGELIHECCVAMEYGACSEDLARTCHGHPTLSEAVKEAAIATAFGKPIHM</sequence>
<dbReference type="PROSITE" id="PS00076">
    <property type="entry name" value="PYRIDINE_REDOX_1"/>
    <property type="match status" value="1"/>
</dbReference>
<evidence type="ECO:0000256" key="4">
    <source>
        <dbReference type="ARBA" id="ARBA00023002"/>
    </source>
</evidence>